<name>A0AAD5SEE8_9FUNG</name>
<protein>
    <submittedName>
        <fullName evidence="2">Uncharacterized protein</fullName>
    </submittedName>
</protein>
<dbReference type="AlphaFoldDB" id="A0AAD5SEE8"/>
<gene>
    <name evidence="2" type="ORF">HK097_005257</name>
</gene>
<sequence>MDKQPRWRAYIRYKLLSNELFTEIKGKSLTQISTWSEDDHREYHQRLMRGYIKNKKCMEARIRYKFEYIPEALRNNSHEKAIAAARDNVRTYERLLGQYYTAKEFLKPGRTSTPDTNTPTIPDTQRPTQPSKRQSKPNLRKAKPPPVAETPSIPEFTGAEWAEFEQQTEKEVKELHGQLFSRIAAAFEEESVAEDIADAVADVLTNDMGALGGAEHHRDSLGKAYQIMKMLSDEHLRGWVALVVRDMKTNFVRVSEPCHKDPKNSATDSPQVARLPPHLRKIMDGQHIPHWEHYEPGFRRIRNGLNACGSEKLLREVLMLHSISADFTKTVGFNRVFDTNSSVGVIKTVHTFTLKPPLTTLQRMPLPDWGGKEFDSTPAYKLIMSRNRNTPSTAKPATKFRNILDDFYYELLAKLSKWAQTGDVPWEDAVLRPTHFLEQISAISMKGASKILREDDCWDLLVKVLQAAQCLVTLQLGEEGDSVFTKGFFARKPFEDEARYPNRIEKYVNARTEEEIADALTVLAGFPQSEMETRLRRGWVVENEKNCRGVRGALINKTGEVEFVTVPVELGNWGWLDVYFGASVGWRSRAKNQASGESYCFSVMWDNEGGVNECLSGIFGKRLRVLGDWAVVVAHDYDDMNVLVDLPEDFLRRVRALLVRGKQLGLLPDPNVQS</sequence>
<evidence type="ECO:0000313" key="2">
    <source>
        <dbReference type="EMBL" id="KAJ3052991.1"/>
    </source>
</evidence>
<evidence type="ECO:0000256" key="1">
    <source>
        <dbReference type="SAM" id="MobiDB-lite"/>
    </source>
</evidence>
<dbReference type="Proteomes" id="UP001212841">
    <property type="component" value="Unassembled WGS sequence"/>
</dbReference>
<organism evidence="2 3">
    <name type="scientific">Rhizophlyctis rosea</name>
    <dbReference type="NCBI Taxonomy" id="64517"/>
    <lineage>
        <taxon>Eukaryota</taxon>
        <taxon>Fungi</taxon>
        <taxon>Fungi incertae sedis</taxon>
        <taxon>Chytridiomycota</taxon>
        <taxon>Chytridiomycota incertae sedis</taxon>
        <taxon>Chytridiomycetes</taxon>
        <taxon>Rhizophlyctidales</taxon>
        <taxon>Rhizophlyctidaceae</taxon>
        <taxon>Rhizophlyctis</taxon>
    </lineage>
</organism>
<comment type="caution">
    <text evidence="2">The sequence shown here is derived from an EMBL/GenBank/DDBJ whole genome shotgun (WGS) entry which is preliminary data.</text>
</comment>
<keyword evidence="3" id="KW-1185">Reference proteome</keyword>
<proteinExistence type="predicted"/>
<reference evidence="2" key="1">
    <citation type="submission" date="2020-05" db="EMBL/GenBank/DDBJ databases">
        <title>Phylogenomic resolution of chytrid fungi.</title>
        <authorList>
            <person name="Stajich J.E."/>
            <person name="Amses K."/>
            <person name="Simmons R."/>
            <person name="Seto K."/>
            <person name="Myers J."/>
            <person name="Bonds A."/>
            <person name="Quandt C.A."/>
            <person name="Barry K."/>
            <person name="Liu P."/>
            <person name="Grigoriev I."/>
            <person name="Longcore J.E."/>
            <person name="James T.Y."/>
        </authorList>
    </citation>
    <scope>NUCLEOTIDE SEQUENCE</scope>
    <source>
        <strain evidence="2">JEL0318</strain>
    </source>
</reference>
<evidence type="ECO:0000313" key="3">
    <source>
        <dbReference type="Proteomes" id="UP001212841"/>
    </source>
</evidence>
<dbReference type="EMBL" id="JADGJD010000247">
    <property type="protein sequence ID" value="KAJ3052991.1"/>
    <property type="molecule type" value="Genomic_DNA"/>
</dbReference>
<feature type="compositionally biased region" description="Basic residues" evidence="1">
    <location>
        <begin position="133"/>
        <end position="143"/>
    </location>
</feature>
<feature type="region of interest" description="Disordered" evidence="1">
    <location>
        <begin position="106"/>
        <end position="156"/>
    </location>
</feature>
<feature type="compositionally biased region" description="Low complexity" evidence="1">
    <location>
        <begin position="111"/>
        <end position="124"/>
    </location>
</feature>
<accession>A0AAD5SEE8</accession>